<organism evidence="1 2">
    <name type="scientific">Polyplosphaeria fusca</name>
    <dbReference type="NCBI Taxonomy" id="682080"/>
    <lineage>
        <taxon>Eukaryota</taxon>
        <taxon>Fungi</taxon>
        <taxon>Dikarya</taxon>
        <taxon>Ascomycota</taxon>
        <taxon>Pezizomycotina</taxon>
        <taxon>Dothideomycetes</taxon>
        <taxon>Pleosporomycetidae</taxon>
        <taxon>Pleosporales</taxon>
        <taxon>Tetraplosphaeriaceae</taxon>
        <taxon>Polyplosphaeria</taxon>
    </lineage>
</organism>
<evidence type="ECO:0000313" key="1">
    <source>
        <dbReference type="EMBL" id="KAF2734213.1"/>
    </source>
</evidence>
<proteinExistence type="predicted"/>
<dbReference type="Proteomes" id="UP000799444">
    <property type="component" value="Unassembled WGS sequence"/>
</dbReference>
<gene>
    <name evidence="1" type="ORF">EJ04DRAFT_564489</name>
</gene>
<dbReference type="OrthoDB" id="10652865at2759"/>
<keyword evidence="2" id="KW-1185">Reference proteome</keyword>
<protein>
    <submittedName>
        <fullName evidence="1">Uncharacterized protein</fullName>
    </submittedName>
</protein>
<accession>A0A9P4QZT9</accession>
<sequence>MSALARQALGKMTTPYPAKSYTLTLRSDHPVPQRLVWLNGDPSPSFRYLAPNPIKDSIIVSGSNLCLFNGITIGILQMYCPGVIDHFKTGVATKNPDEGALEIPANFYVDGLWPHDPKLLDGRPFLTIFEWVSQAFHFPKNEIQVQVPRKLDELMTYFAAIKMLGMADLEAQIEALLIGIFKSRILALDEIKAFWLYYESTIDEHGRIKGFTNIKVMFEFSENMGKLTVKKWRENVKDSHFLAIMTDFARFIKVHKDLDALLFKLGLSTYVNVLERQVGLQANVKRMADWIRDNRKRFADGNKSVDGGPKIFDVYEEDEAYEWKGVEKYNANWGVVLQPGPVSGAAPVWWDI</sequence>
<reference evidence="1" key="1">
    <citation type="journal article" date="2020" name="Stud. Mycol.">
        <title>101 Dothideomycetes genomes: a test case for predicting lifestyles and emergence of pathogens.</title>
        <authorList>
            <person name="Haridas S."/>
            <person name="Albert R."/>
            <person name="Binder M."/>
            <person name="Bloem J."/>
            <person name="Labutti K."/>
            <person name="Salamov A."/>
            <person name="Andreopoulos B."/>
            <person name="Baker S."/>
            <person name="Barry K."/>
            <person name="Bills G."/>
            <person name="Bluhm B."/>
            <person name="Cannon C."/>
            <person name="Castanera R."/>
            <person name="Culley D."/>
            <person name="Daum C."/>
            <person name="Ezra D."/>
            <person name="Gonzalez J."/>
            <person name="Henrissat B."/>
            <person name="Kuo A."/>
            <person name="Liang C."/>
            <person name="Lipzen A."/>
            <person name="Lutzoni F."/>
            <person name="Magnuson J."/>
            <person name="Mondo S."/>
            <person name="Nolan M."/>
            <person name="Ohm R."/>
            <person name="Pangilinan J."/>
            <person name="Park H.-J."/>
            <person name="Ramirez L."/>
            <person name="Alfaro M."/>
            <person name="Sun H."/>
            <person name="Tritt A."/>
            <person name="Yoshinaga Y."/>
            <person name="Zwiers L.-H."/>
            <person name="Turgeon B."/>
            <person name="Goodwin S."/>
            <person name="Spatafora J."/>
            <person name="Crous P."/>
            <person name="Grigoriev I."/>
        </authorList>
    </citation>
    <scope>NUCLEOTIDE SEQUENCE</scope>
    <source>
        <strain evidence="1">CBS 125425</strain>
    </source>
</reference>
<dbReference type="EMBL" id="ML996151">
    <property type="protein sequence ID" value="KAF2734213.1"/>
    <property type="molecule type" value="Genomic_DNA"/>
</dbReference>
<evidence type="ECO:0000313" key="2">
    <source>
        <dbReference type="Proteomes" id="UP000799444"/>
    </source>
</evidence>
<name>A0A9P4QZT9_9PLEO</name>
<dbReference type="AlphaFoldDB" id="A0A9P4QZT9"/>
<comment type="caution">
    <text evidence="1">The sequence shown here is derived from an EMBL/GenBank/DDBJ whole genome shotgun (WGS) entry which is preliminary data.</text>
</comment>